<protein>
    <submittedName>
        <fullName evidence="2">Lysophospholipase L1-like esterase</fullName>
    </submittedName>
</protein>
<dbReference type="Pfam" id="PF13472">
    <property type="entry name" value="Lipase_GDSL_2"/>
    <property type="match status" value="1"/>
</dbReference>
<evidence type="ECO:0000313" key="3">
    <source>
        <dbReference type="Proteomes" id="UP001233836"/>
    </source>
</evidence>
<comment type="caution">
    <text evidence="2">The sequence shown here is derived from an EMBL/GenBank/DDBJ whole genome shotgun (WGS) entry which is preliminary data.</text>
</comment>
<dbReference type="PANTHER" id="PTHR30383:SF27">
    <property type="entry name" value="SPORE GERMINATION LIPASE LIPC"/>
    <property type="match status" value="1"/>
</dbReference>
<evidence type="ECO:0000313" key="2">
    <source>
        <dbReference type="EMBL" id="MDQ0169848.1"/>
    </source>
</evidence>
<feature type="domain" description="SGNH hydrolase-type esterase" evidence="1">
    <location>
        <begin position="7"/>
        <end position="194"/>
    </location>
</feature>
<proteinExistence type="predicted"/>
<keyword evidence="3" id="KW-1185">Reference proteome</keyword>
<sequence>MVYRYAAIGDSLTVGTGALLGTGFVPLYRRMAEINVRTFVSMDNMGVNGLTSGELLQMVSSHNRVRQSLREADIITISIGGNDLIRTFKASNGVPGTSKMTQVLGDTRNHVSQIMKQIRQLKGNSVYMVRTIGLYNPFPQAAEAAYWVQQYNSFLNGAGSRYYACAQVYDRFVGHERELLFWDRVHPNARGYRVIADQLNRTGYIPFS</sequence>
<dbReference type="EMBL" id="JAUSTI010000003">
    <property type="protein sequence ID" value="MDQ0169848.1"/>
    <property type="molecule type" value="Genomic_DNA"/>
</dbReference>
<dbReference type="Proteomes" id="UP001233836">
    <property type="component" value="Unassembled WGS sequence"/>
</dbReference>
<dbReference type="Gene3D" id="3.40.50.1110">
    <property type="entry name" value="SGNH hydrolase"/>
    <property type="match status" value="1"/>
</dbReference>
<dbReference type="InterPro" id="IPR036514">
    <property type="entry name" value="SGNH_hydro_sf"/>
</dbReference>
<accession>A0ABT9W9C1</accession>
<dbReference type="InterPro" id="IPR051532">
    <property type="entry name" value="Ester_Hydrolysis_Enzymes"/>
</dbReference>
<dbReference type="SUPFAM" id="SSF52266">
    <property type="entry name" value="SGNH hydrolase"/>
    <property type="match status" value="1"/>
</dbReference>
<dbReference type="PANTHER" id="PTHR30383">
    <property type="entry name" value="THIOESTERASE 1/PROTEASE 1/LYSOPHOSPHOLIPASE L1"/>
    <property type="match status" value="1"/>
</dbReference>
<name>A0ABT9W9C1_9BACL</name>
<organism evidence="2 3">
    <name type="scientific">Paenibacillus tundrae</name>
    <dbReference type="NCBI Taxonomy" id="528187"/>
    <lineage>
        <taxon>Bacteria</taxon>
        <taxon>Bacillati</taxon>
        <taxon>Bacillota</taxon>
        <taxon>Bacilli</taxon>
        <taxon>Bacillales</taxon>
        <taxon>Paenibacillaceae</taxon>
        <taxon>Paenibacillus</taxon>
    </lineage>
</organism>
<dbReference type="RefSeq" id="WP_307214184.1">
    <property type="nucleotide sequence ID" value="NZ_JAUSTI010000003.1"/>
</dbReference>
<dbReference type="InterPro" id="IPR013830">
    <property type="entry name" value="SGNH_hydro"/>
</dbReference>
<reference evidence="2 3" key="1">
    <citation type="submission" date="2023-07" db="EMBL/GenBank/DDBJ databases">
        <title>Sorghum-associated microbial communities from plants grown in Nebraska, USA.</title>
        <authorList>
            <person name="Schachtman D."/>
        </authorList>
    </citation>
    <scope>NUCLEOTIDE SEQUENCE [LARGE SCALE GENOMIC DNA]</scope>
    <source>
        <strain evidence="2 3">DS1314</strain>
    </source>
</reference>
<evidence type="ECO:0000259" key="1">
    <source>
        <dbReference type="Pfam" id="PF13472"/>
    </source>
</evidence>
<gene>
    <name evidence="2" type="ORF">J2T19_001288</name>
</gene>